<dbReference type="GO" id="GO:0005524">
    <property type="term" value="F:ATP binding"/>
    <property type="evidence" value="ECO:0007669"/>
    <property type="project" value="UniProtKB-KW"/>
</dbReference>
<evidence type="ECO:0000256" key="11">
    <source>
        <dbReference type="ARBA" id="ARBA00047984"/>
    </source>
</evidence>
<dbReference type="FunFam" id="3.40.50.300:FF:000608">
    <property type="entry name" value="Mov10 RISC complex RNA helicase"/>
    <property type="match status" value="1"/>
</dbReference>
<dbReference type="InterPro" id="IPR047187">
    <property type="entry name" value="SF1_C_Upf1"/>
</dbReference>
<dbReference type="SUPFAM" id="SSF52540">
    <property type="entry name" value="P-loop containing nucleoside triphosphate hydrolases"/>
    <property type="match status" value="1"/>
</dbReference>
<evidence type="ECO:0000256" key="1">
    <source>
        <dbReference type="ARBA" id="ARBA00004331"/>
    </source>
</evidence>
<dbReference type="Proteomes" id="UP000828390">
    <property type="component" value="Unassembled WGS sequence"/>
</dbReference>
<feature type="domain" description="DNA2/NAM7 helicase helicase" evidence="13">
    <location>
        <begin position="163"/>
        <end position="238"/>
    </location>
</feature>
<evidence type="ECO:0000256" key="10">
    <source>
        <dbReference type="ARBA" id="ARBA00023158"/>
    </source>
</evidence>
<dbReference type="PANTHER" id="PTHR45418">
    <property type="entry name" value="CANCER/TESTIS ANTIGEN 55"/>
    <property type="match status" value="1"/>
</dbReference>
<comment type="similarity">
    <text evidence="2">Belongs to the DNA2/NAM7 helicase family. SDE3 subfamily.</text>
</comment>
<dbReference type="CDD" id="cd18808">
    <property type="entry name" value="SF1_C_Upf1"/>
    <property type="match status" value="1"/>
</dbReference>
<dbReference type="CDD" id="cd18038">
    <property type="entry name" value="DEXXQc_Helz-like"/>
    <property type="match status" value="1"/>
</dbReference>
<dbReference type="InterPro" id="IPR041677">
    <property type="entry name" value="DNA2/NAM7_AAA_11"/>
</dbReference>
<evidence type="ECO:0000259" key="14">
    <source>
        <dbReference type="Pfam" id="PF13087"/>
    </source>
</evidence>
<dbReference type="PANTHER" id="PTHR45418:SF1">
    <property type="entry name" value="CANCER_TESTIS ANTIGEN 55"/>
    <property type="match status" value="1"/>
</dbReference>
<evidence type="ECO:0000256" key="2">
    <source>
        <dbReference type="ARBA" id="ARBA00005601"/>
    </source>
</evidence>
<dbReference type="GO" id="GO:0003723">
    <property type="term" value="F:RNA binding"/>
    <property type="evidence" value="ECO:0007669"/>
    <property type="project" value="UniProtKB-KW"/>
</dbReference>
<dbReference type="Pfam" id="PF13086">
    <property type="entry name" value="AAA_11"/>
    <property type="match status" value="2"/>
</dbReference>
<name>A0A9D4FMM0_DREPO</name>
<keyword evidence="10" id="KW-0943">RNA-mediated gene silencing</keyword>
<comment type="subcellular location">
    <subcellularLocation>
        <location evidence="1">Cytoplasm</location>
        <location evidence="1">Cytoplasmic ribonucleoprotein granule</location>
    </subcellularLocation>
</comment>
<feature type="domain" description="DNA2/NAM7 helicase-like C-terminal" evidence="14">
    <location>
        <begin position="247"/>
        <end position="459"/>
    </location>
</feature>
<dbReference type="GO" id="GO:0032574">
    <property type="term" value="F:5'-3' RNA helicase activity"/>
    <property type="evidence" value="ECO:0007669"/>
    <property type="project" value="InterPro"/>
</dbReference>
<dbReference type="AlphaFoldDB" id="A0A9D4FMM0"/>
<dbReference type="EC" id="3.6.4.13" evidence="3"/>
<evidence type="ECO:0000256" key="12">
    <source>
        <dbReference type="SAM" id="MobiDB-lite"/>
    </source>
</evidence>
<comment type="catalytic activity">
    <reaction evidence="11">
        <text>ATP + H2O = ADP + phosphate + H(+)</text>
        <dbReference type="Rhea" id="RHEA:13065"/>
        <dbReference type="ChEBI" id="CHEBI:15377"/>
        <dbReference type="ChEBI" id="CHEBI:15378"/>
        <dbReference type="ChEBI" id="CHEBI:30616"/>
        <dbReference type="ChEBI" id="CHEBI:43474"/>
        <dbReference type="ChEBI" id="CHEBI:456216"/>
        <dbReference type="EC" id="3.6.4.13"/>
    </reaction>
</comment>
<keyword evidence="8" id="KW-0067">ATP-binding</keyword>
<dbReference type="GO" id="GO:0036464">
    <property type="term" value="C:cytoplasmic ribonucleoprotein granule"/>
    <property type="evidence" value="ECO:0007669"/>
    <property type="project" value="UniProtKB-SubCell"/>
</dbReference>
<keyword evidence="7" id="KW-0347">Helicase</keyword>
<gene>
    <name evidence="15" type="ORF">DPMN_154449</name>
</gene>
<proteinExistence type="inferred from homology"/>
<dbReference type="InterPro" id="IPR041679">
    <property type="entry name" value="DNA2/NAM7-like_C"/>
</dbReference>
<dbReference type="Gene3D" id="3.40.50.300">
    <property type="entry name" value="P-loop containing nucleotide triphosphate hydrolases"/>
    <property type="match status" value="2"/>
</dbReference>
<keyword evidence="9" id="KW-0694">RNA-binding</keyword>
<dbReference type="InterPro" id="IPR027417">
    <property type="entry name" value="P-loop_NTPase"/>
</dbReference>
<reference evidence="15" key="1">
    <citation type="journal article" date="2019" name="bioRxiv">
        <title>The Genome of the Zebra Mussel, Dreissena polymorpha: A Resource for Invasive Species Research.</title>
        <authorList>
            <person name="McCartney M.A."/>
            <person name="Auch B."/>
            <person name="Kono T."/>
            <person name="Mallez S."/>
            <person name="Zhang Y."/>
            <person name="Obille A."/>
            <person name="Becker A."/>
            <person name="Abrahante J.E."/>
            <person name="Garbe J."/>
            <person name="Badalamenti J.P."/>
            <person name="Herman A."/>
            <person name="Mangelson H."/>
            <person name="Liachko I."/>
            <person name="Sullivan S."/>
            <person name="Sone E.D."/>
            <person name="Koren S."/>
            <person name="Silverstein K.A.T."/>
            <person name="Beckman K.B."/>
            <person name="Gohl D.M."/>
        </authorList>
    </citation>
    <scope>NUCLEOTIDE SEQUENCE</scope>
    <source>
        <strain evidence="15">Duluth1</strain>
        <tissue evidence="15">Whole animal</tissue>
    </source>
</reference>
<evidence type="ECO:0000256" key="5">
    <source>
        <dbReference type="ARBA" id="ARBA00022741"/>
    </source>
</evidence>
<feature type="compositionally biased region" description="Polar residues" evidence="12">
    <location>
        <begin position="496"/>
        <end position="507"/>
    </location>
</feature>
<evidence type="ECO:0000256" key="4">
    <source>
        <dbReference type="ARBA" id="ARBA00022490"/>
    </source>
</evidence>
<evidence type="ECO:0000313" key="15">
    <source>
        <dbReference type="EMBL" id="KAH3800806.1"/>
    </source>
</evidence>
<evidence type="ECO:0000256" key="8">
    <source>
        <dbReference type="ARBA" id="ARBA00022840"/>
    </source>
</evidence>
<protein>
    <recommendedName>
        <fullName evidence="3">RNA helicase</fullName>
        <ecNumber evidence="3">3.6.4.13</ecNumber>
    </recommendedName>
</protein>
<reference evidence="15" key="2">
    <citation type="submission" date="2020-11" db="EMBL/GenBank/DDBJ databases">
        <authorList>
            <person name="McCartney M.A."/>
            <person name="Auch B."/>
            <person name="Kono T."/>
            <person name="Mallez S."/>
            <person name="Becker A."/>
            <person name="Gohl D.M."/>
            <person name="Silverstein K.A.T."/>
            <person name="Koren S."/>
            <person name="Bechman K.B."/>
            <person name="Herman A."/>
            <person name="Abrahante J.E."/>
            <person name="Garbe J."/>
        </authorList>
    </citation>
    <scope>NUCLEOTIDE SEQUENCE</scope>
    <source>
        <strain evidence="15">Duluth1</strain>
        <tissue evidence="15">Whole animal</tissue>
    </source>
</reference>
<sequence length="507" mass="57341">MSVQHRAVKLAVSYMDILFPDTVGPLTEHPTIAQRESINGLNPEQQKAVENIVRGTSRPAPYIIFGPPGTGKTVTVTGAIKQVYSLHQGSRILVCCPENSAADHIMQILLTTDEPGMTEDLFRMYALSRQPETLPEGIIASGRHNYDRTGECFFFPTVATLMGYRIIVTTLMTAGRMVTARFPKNHFTHVFIDEGGHAVEPECIVPITGLMDPTAGHGRAQLVIAGDPKQLGPIIRSKIALNFGLPISLMERLMDDITMYKTPYNPRYITKLIRNYRSHDMILEIPRRLFYDNELQAFGDPKVLNCMLGWDMLPNSKIPIMFHSVFGTEEQEGDSPSWFNRDEIAQIDMYLTKLLSNTHHHLKPSDIGIIAPYKKQVAKIRRMLIANRHILNQNEITVGSVEEFQGREFKVIIISGVRSDMNASYTDIDYVFNLGFMRNPKRFNVAMTRARALLIVIGNPITLEQDDCWKTFIDYCDENNAFKGPRPRRNNRRNNTDSAATSSTDHR</sequence>
<comment type="caution">
    <text evidence="15">The sequence shown here is derived from an EMBL/GenBank/DDBJ whole genome shotgun (WGS) entry which is preliminary data.</text>
</comment>
<organism evidence="15 16">
    <name type="scientific">Dreissena polymorpha</name>
    <name type="common">Zebra mussel</name>
    <name type="synonym">Mytilus polymorpha</name>
    <dbReference type="NCBI Taxonomy" id="45954"/>
    <lineage>
        <taxon>Eukaryota</taxon>
        <taxon>Metazoa</taxon>
        <taxon>Spiralia</taxon>
        <taxon>Lophotrochozoa</taxon>
        <taxon>Mollusca</taxon>
        <taxon>Bivalvia</taxon>
        <taxon>Autobranchia</taxon>
        <taxon>Heteroconchia</taxon>
        <taxon>Euheterodonta</taxon>
        <taxon>Imparidentia</taxon>
        <taxon>Neoheterodontei</taxon>
        <taxon>Myida</taxon>
        <taxon>Dreissenoidea</taxon>
        <taxon>Dreissenidae</taxon>
        <taxon>Dreissena</taxon>
    </lineage>
</organism>
<evidence type="ECO:0000256" key="7">
    <source>
        <dbReference type="ARBA" id="ARBA00022806"/>
    </source>
</evidence>
<dbReference type="GO" id="GO:0016787">
    <property type="term" value="F:hydrolase activity"/>
    <property type="evidence" value="ECO:0007669"/>
    <property type="project" value="UniProtKB-KW"/>
</dbReference>
<evidence type="ECO:0000256" key="6">
    <source>
        <dbReference type="ARBA" id="ARBA00022801"/>
    </source>
</evidence>
<keyword evidence="5" id="KW-0547">Nucleotide-binding</keyword>
<feature type="domain" description="DNA2/NAM7 helicase helicase" evidence="13">
    <location>
        <begin position="41"/>
        <end position="125"/>
    </location>
</feature>
<evidence type="ECO:0000313" key="16">
    <source>
        <dbReference type="Proteomes" id="UP000828390"/>
    </source>
</evidence>
<feature type="region of interest" description="Disordered" evidence="12">
    <location>
        <begin position="483"/>
        <end position="507"/>
    </location>
</feature>
<evidence type="ECO:0000259" key="13">
    <source>
        <dbReference type="Pfam" id="PF13086"/>
    </source>
</evidence>
<evidence type="ECO:0000256" key="3">
    <source>
        <dbReference type="ARBA" id="ARBA00012552"/>
    </source>
</evidence>
<dbReference type="GO" id="GO:0031047">
    <property type="term" value="P:regulatory ncRNA-mediated gene silencing"/>
    <property type="evidence" value="ECO:0007669"/>
    <property type="project" value="UniProtKB-KW"/>
</dbReference>
<accession>A0A9D4FMM0</accession>
<dbReference type="InterPro" id="IPR026122">
    <property type="entry name" value="MOV-10/SDE3_DEXXQ/H-box"/>
</dbReference>
<keyword evidence="16" id="KW-1185">Reference proteome</keyword>
<evidence type="ECO:0000256" key="9">
    <source>
        <dbReference type="ARBA" id="ARBA00022884"/>
    </source>
</evidence>
<keyword evidence="4" id="KW-0963">Cytoplasm</keyword>
<dbReference type="EMBL" id="JAIWYP010000007">
    <property type="protein sequence ID" value="KAH3800806.1"/>
    <property type="molecule type" value="Genomic_DNA"/>
</dbReference>
<keyword evidence="6" id="KW-0378">Hydrolase</keyword>
<dbReference type="Pfam" id="PF13087">
    <property type="entry name" value="AAA_12"/>
    <property type="match status" value="1"/>
</dbReference>